<dbReference type="InterPro" id="IPR022243">
    <property type="entry name" value="DUF3768"/>
</dbReference>
<sequence>MASFSDFNADNDPHDEHDFGSFNLVGRRFLRKIDYDKECEFGSEDPADPEKTVRVLTLTLAVEY</sequence>
<evidence type="ECO:0000313" key="2">
    <source>
        <dbReference type="EMBL" id="MBP1290312.1"/>
    </source>
</evidence>
<feature type="region of interest" description="Disordered" evidence="1">
    <location>
        <begin position="1"/>
        <end position="20"/>
    </location>
</feature>
<proteinExistence type="predicted"/>
<name>A0A8I1XZL6_BRAEL</name>
<gene>
    <name evidence="2" type="ORF">JOH49_000065</name>
</gene>
<dbReference type="EMBL" id="JAFICZ010000001">
    <property type="protein sequence ID" value="MBP1290312.1"/>
    <property type="molecule type" value="Genomic_DNA"/>
</dbReference>
<organism evidence="2 3">
    <name type="scientific">Bradyrhizobium elkanii</name>
    <dbReference type="NCBI Taxonomy" id="29448"/>
    <lineage>
        <taxon>Bacteria</taxon>
        <taxon>Pseudomonadati</taxon>
        <taxon>Pseudomonadota</taxon>
        <taxon>Alphaproteobacteria</taxon>
        <taxon>Hyphomicrobiales</taxon>
        <taxon>Nitrobacteraceae</taxon>
        <taxon>Bradyrhizobium</taxon>
    </lineage>
</organism>
<dbReference type="Proteomes" id="UP000673383">
    <property type="component" value="Unassembled WGS sequence"/>
</dbReference>
<evidence type="ECO:0000256" key="1">
    <source>
        <dbReference type="SAM" id="MobiDB-lite"/>
    </source>
</evidence>
<reference evidence="2" key="1">
    <citation type="submission" date="2021-02" db="EMBL/GenBank/DDBJ databases">
        <title>Genomic Encyclopedia of Type Strains, Phase IV (KMG-V): Genome sequencing to study the core and pangenomes of soil and plant-associated prokaryotes.</title>
        <authorList>
            <person name="Whitman W."/>
        </authorList>
    </citation>
    <scope>NUCLEOTIDE SEQUENCE</scope>
    <source>
        <strain evidence="2">USDA 406</strain>
    </source>
</reference>
<evidence type="ECO:0008006" key="4">
    <source>
        <dbReference type="Google" id="ProtNLM"/>
    </source>
</evidence>
<comment type="caution">
    <text evidence="2">The sequence shown here is derived from an EMBL/GenBank/DDBJ whole genome shotgun (WGS) entry which is preliminary data.</text>
</comment>
<protein>
    <recommendedName>
        <fullName evidence="4">DUF3768 domain-containing protein</fullName>
    </recommendedName>
</protein>
<dbReference type="Pfam" id="PF12599">
    <property type="entry name" value="DUF3768"/>
    <property type="match status" value="1"/>
</dbReference>
<accession>A0A8I1XZL6</accession>
<dbReference type="AlphaFoldDB" id="A0A8I1XZL6"/>
<evidence type="ECO:0000313" key="3">
    <source>
        <dbReference type="Proteomes" id="UP000673383"/>
    </source>
</evidence>